<protein>
    <recommendedName>
        <fullName evidence="11">Beta-1,4-N-acetylgalactosaminyltransferase</fullName>
        <ecNumber evidence="11">2.4.1.-</ecNumber>
    </recommendedName>
    <alternativeName>
        <fullName evidence="11">Beta-4-GalNAcT</fullName>
    </alternativeName>
</protein>
<keyword evidence="11" id="KW-0479">Metal-binding</keyword>
<keyword evidence="7 11" id="KW-0735">Signal-anchor</keyword>
<dbReference type="InterPro" id="IPR027791">
    <property type="entry name" value="Galactosyl_T_C"/>
</dbReference>
<dbReference type="InterPro" id="IPR003859">
    <property type="entry name" value="Galactosyl_T"/>
</dbReference>
<dbReference type="Gene3D" id="3.90.550.10">
    <property type="entry name" value="Spore Coat Polysaccharide Biosynthesis Protein SpsA, Chain A"/>
    <property type="match status" value="1"/>
</dbReference>
<dbReference type="GO" id="GO:0005975">
    <property type="term" value="P:carbohydrate metabolic process"/>
    <property type="evidence" value="ECO:0007669"/>
    <property type="project" value="InterPro"/>
</dbReference>
<keyword evidence="6 11" id="KW-0812">Transmembrane</keyword>
<dbReference type="AlphaFoldDB" id="A0AAN9TDV4"/>
<comment type="similarity">
    <text evidence="3 11">Belongs to the glycosyltransferase 7 family.</text>
</comment>
<evidence type="ECO:0000256" key="9">
    <source>
        <dbReference type="ARBA" id="ARBA00023136"/>
    </source>
</evidence>
<accession>A0AAN9TDV4</accession>
<comment type="subcellular location">
    <subcellularLocation>
        <location evidence="1 11">Membrane</location>
        <topology evidence="1 11">Single-pass type II membrane protein</topology>
    </subcellularLocation>
</comment>
<feature type="domain" description="Galactosyltransferase C-terminal" evidence="12">
    <location>
        <begin position="151"/>
        <end position="226"/>
    </location>
</feature>
<keyword evidence="4 11" id="KW-0328">Glycosyltransferase</keyword>
<keyword evidence="5 11" id="KW-0808">Transferase</keyword>
<dbReference type="InterPro" id="IPR029044">
    <property type="entry name" value="Nucleotide-diphossugar_trans"/>
</dbReference>
<dbReference type="Pfam" id="PF02709">
    <property type="entry name" value="Glyco_transf_7C"/>
    <property type="match status" value="1"/>
</dbReference>
<dbReference type="SUPFAM" id="SSF53448">
    <property type="entry name" value="Nucleotide-diphospho-sugar transferases"/>
    <property type="match status" value="1"/>
</dbReference>
<feature type="transmembrane region" description="Helical" evidence="11">
    <location>
        <begin position="21"/>
        <end position="40"/>
    </location>
</feature>
<dbReference type="GO" id="GO:0005794">
    <property type="term" value="C:Golgi apparatus"/>
    <property type="evidence" value="ECO:0007669"/>
    <property type="project" value="TreeGrafter"/>
</dbReference>
<dbReference type="GO" id="GO:0016020">
    <property type="term" value="C:membrane"/>
    <property type="evidence" value="ECO:0007669"/>
    <property type="project" value="UniProtKB-SubCell"/>
</dbReference>
<gene>
    <name evidence="14" type="ORF">V9T40_005310</name>
</gene>
<evidence type="ECO:0000256" key="1">
    <source>
        <dbReference type="ARBA" id="ARBA00004606"/>
    </source>
</evidence>
<evidence type="ECO:0000313" key="14">
    <source>
        <dbReference type="EMBL" id="KAK7584347.1"/>
    </source>
</evidence>
<evidence type="ECO:0000256" key="11">
    <source>
        <dbReference type="RuleBase" id="RU368121"/>
    </source>
</evidence>
<evidence type="ECO:0000313" key="15">
    <source>
        <dbReference type="Proteomes" id="UP001367676"/>
    </source>
</evidence>
<dbReference type="GO" id="GO:0030166">
    <property type="term" value="P:proteoglycan biosynthetic process"/>
    <property type="evidence" value="ECO:0007669"/>
    <property type="project" value="TreeGrafter"/>
</dbReference>
<sequence>MRPSAILIAAKNVIKKFKYFFIGWCFTVLGISAIVYFSSLDNKPKLKYDRYKREDGHHKLCLIVPFRDRFEELLEFAPHITKFLDRQRVKHHITVVNQIDEFRFNRGSLINAGFKFVLANITDCDYIGMHDVDLLPLNDNISYAYPGDDAFHVASPNLHPRYHYQTFIGGILLINRKQFASVNGLSNRYWGWGMEDDELYLRLKEGKIKVLRPGKLSTDITNSFRHIHGPKRKRDMVRCFNQARVNMKRDRLTGLNNVNYGVTSVNSLVIDNCNVSLVNVELYCDRQVTPWCSCGVSSFPTFFR</sequence>
<dbReference type="InterPro" id="IPR027995">
    <property type="entry name" value="Galactosyl_T_N"/>
</dbReference>
<evidence type="ECO:0000256" key="6">
    <source>
        <dbReference type="ARBA" id="ARBA00022692"/>
    </source>
</evidence>
<evidence type="ECO:0000256" key="7">
    <source>
        <dbReference type="ARBA" id="ARBA00022968"/>
    </source>
</evidence>
<comment type="function">
    <text evidence="11">Catalyzes the transfer of galactose onto proteins or lipids.</text>
</comment>
<organism evidence="14 15">
    <name type="scientific">Parthenolecanium corni</name>
    <dbReference type="NCBI Taxonomy" id="536013"/>
    <lineage>
        <taxon>Eukaryota</taxon>
        <taxon>Metazoa</taxon>
        <taxon>Ecdysozoa</taxon>
        <taxon>Arthropoda</taxon>
        <taxon>Hexapoda</taxon>
        <taxon>Insecta</taxon>
        <taxon>Pterygota</taxon>
        <taxon>Neoptera</taxon>
        <taxon>Paraneoptera</taxon>
        <taxon>Hemiptera</taxon>
        <taxon>Sternorrhyncha</taxon>
        <taxon>Coccoidea</taxon>
        <taxon>Coccidae</taxon>
        <taxon>Parthenolecanium</taxon>
    </lineage>
</organism>
<evidence type="ECO:0000256" key="5">
    <source>
        <dbReference type="ARBA" id="ARBA00022679"/>
    </source>
</evidence>
<dbReference type="PANTHER" id="PTHR19300">
    <property type="entry name" value="BETA-1,4-GALACTOSYLTRANSFERASE"/>
    <property type="match status" value="1"/>
</dbReference>
<reference evidence="14 15" key="1">
    <citation type="submission" date="2024-03" db="EMBL/GenBank/DDBJ databases">
        <title>Adaptation during the transition from Ophiocordyceps entomopathogen to insect associate is accompanied by gene loss and intensified selection.</title>
        <authorList>
            <person name="Ward C.M."/>
            <person name="Onetto C.A."/>
            <person name="Borneman A.R."/>
        </authorList>
    </citation>
    <scope>NUCLEOTIDE SEQUENCE [LARGE SCALE GENOMIC DNA]</scope>
    <source>
        <strain evidence="14">AWRI1</strain>
        <tissue evidence="14">Single Adult Female</tissue>
    </source>
</reference>
<feature type="domain" description="Galactosyltransferase N-terminal" evidence="13">
    <location>
        <begin position="57"/>
        <end position="144"/>
    </location>
</feature>
<evidence type="ECO:0000256" key="8">
    <source>
        <dbReference type="ARBA" id="ARBA00022989"/>
    </source>
</evidence>
<evidence type="ECO:0000256" key="10">
    <source>
        <dbReference type="ARBA" id="ARBA00023180"/>
    </source>
</evidence>
<comment type="caution">
    <text evidence="14">The sequence shown here is derived from an EMBL/GenBank/DDBJ whole genome shotgun (WGS) entry which is preliminary data.</text>
</comment>
<keyword evidence="15" id="KW-1185">Reference proteome</keyword>
<keyword evidence="10 11" id="KW-0325">Glycoprotein</keyword>
<comment type="pathway">
    <text evidence="2 11">Protein modification; protein glycosylation.</text>
</comment>
<keyword evidence="9 11" id="KW-0472">Membrane</keyword>
<dbReference type="PRINTS" id="PR02050">
    <property type="entry name" value="B14GALTRFASE"/>
</dbReference>
<proteinExistence type="inferred from homology"/>
<evidence type="ECO:0000259" key="13">
    <source>
        <dbReference type="Pfam" id="PF13733"/>
    </source>
</evidence>
<dbReference type="Pfam" id="PF13733">
    <property type="entry name" value="Glyco_transf_7N"/>
    <property type="match status" value="1"/>
</dbReference>
<comment type="cofactor">
    <cofactor evidence="11">
        <name>Mn(2+)</name>
        <dbReference type="ChEBI" id="CHEBI:29035"/>
    </cofactor>
</comment>
<evidence type="ECO:0000256" key="2">
    <source>
        <dbReference type="ARBA" id="ARBA00004922"/>
    </source>
</evidence>
<keyword evidence="11" id="KW-0464">Manganese</keyword>
<evidence type="ECO:0000256" key="4">
    <source>
        <dbReference type="ARBA" id="ARBA00022676"/>
    </source>
</evidence>
<name>A0AAN9TDV4_9HEMI</name>
<keyword evidence="8 11" id="KW-1133">Transmembrane helix</keyword>
<dbReference type="Proteomes" id="UP001367676">
    <property type="component" value="Unassembled WGS sequence"/>
</dbReference>
<dbReference type="EMBL" id="JBBCAQ010000032">
    <property type="protein sequence ID" value="KAK7584347.1"/>
    <property type="molecule type" value="Genomic_DNA"/>
</dbReference>
<dbReference type="EC" id="2.4.1.-" evidence="11"/>
<dbReference type="GO" id="GO:0046872">
    <property type="term" value="F:metal ion binding"/>
    <property type="evidence" value="ECO:0007669"/>
    <property type="project" value="UniProtKB-UniRule"/>
</dbReference>
<evidence type="ECO:0000259" key="12">
    <source>
        <dbReference type="Pfam" id="PF02709"/>
    </source>
</evidence>
<dbReference type="GO" id="GO:0046525">
    <property type="term" value="F:xylosylprotein 4-beta-galactosyltransferase activity"/>
    <property type="evidence" value="ECO:0007669"/>
    <property type="project" value="TreeGrafter"/>
</dbReference>
<dbReference type="PANTHER" id="PTHR19300:SF30">
    <property type="entry name" value="BETA-1,4-GALACTOSYLTRANSFERASE 7"/>
    <property type="match status" value="1"/>
</dbReference>
<evidence type="ECO:0000256" key="3">
    <source>
        <dbReference type="ARBA" id="ARBA00005735"/>
    </source>
</evidence>